<reference evidence="3" key="1">
    <citation type="submission" date="2016-11" db="EMBL/GenBank/DDBJ databases">
        <title>The genome sequence of Colletotrichum cuscutae.</title>
        <authorList>
            <person name="Baroncelli R."/>
        </authorList>
    </citation>
    <scope>NUCLEOTIDE SEQUENCE</scope>
    <source>
        <strain evidence="3">IMI 304802</strain>
    </source>
</reference>
<evidence type="ECO:0000256" key="2">
    <source>
        <dbReference type="SAM" id="Phobius"/>
    </source>
</evidence>
<dbReference type="Gene3D" id="1.20.58.340">
    <property type="entry name" value="Magnesium transport protein CorA, transmembrane region"/>
    <property type="match status" value="1"/>
</dbReference>
<keyword evidence="2" id="KW-1133">Transmembrane helix</keyword>
<gene>
    <name evidence="3" type="ORF">CCUS01_14372</name>
</gene>
<feature type="transmembrane region" description="Helical" evidence="2">
    <location>
        <begin position="463"/>
        <end position="487"/>
    </location>
</feature>
<keyword evidence="1" id="KW-0175">Coiled coil</keyword>
<keyword evidence="4" id="KW-1185">Reference proteome</keyword>
<evidence type="ECO:0000313" key="3">
    <source>
        <dbReference type="EMBL" id="KAK1490777.1"/>
    </source>
</evidence>
<dbReference type="EMBL" id="MPDP01000038">
    <property type="protein sequence ID" value="KAK1490777.1"/>
    <property type="molecule type" value="Genomic_DNA"/>
</dbReference>
<protein>
    <submittedName>
        <fullName evidence="3">Uncharacterized protein</fullName>
    </submittedName>
</protein>
<dbReference type="Proteomes" id="UP001239213">
    <property type="component" value="Unassembled WGS sequence"/>
</dbReference>
<feature type="transmembrane region" description="Helical" evidence="2">
    <location>
        <begin position="499"/>
        <end position="523"/>
    </location>
</feature>
<name>A0AAJ0DLG8_9PEZI</name>
<proteinExistence type="predicted"/>
<keyword evidence="2" id="KW-0472">Membrane</keyword>
<keyword evidence="2" id="KW-0812">Transmembrane</keyword>
<evidence type="ECO:0000256" key="1">
    <source>
        <dbReference type="SAM" id="Coils"/>
    </source>
</evidence>
<evidence type="ECO:0000313" key="4">
    <source>
        <dbReference type="Proteomes" id="UP001239213"/>
    </source>
</evidence>
<sequence length="533" mass="60454">MLPGFSIEDKPEPLYIESSVTMEWASETGSFNLADLQNVFRYGQQKTTVASFLRDQRVRPILSSACQMLKKLIVNQYPGHHIEHNARRVAIMAEDVHKDSGLVLIIAQKPAEAAKRSFGTEHLQDSNFSDLNQEAIGKEDIQFGCLENEDEISSGLSVPDDSRYADPEKVMKGGEREVRQLPFCQSAFEDICRRFFVHSSIARTVSRADVPLFSRSYIATKLGDVTSVSHPSVVYQVRSSNTWADDMALTATYFPHTQLTFAILFGCPANIERHILGRLSRVKQYSSYPLVLPAIFAELESDRMKTVVKATVKAIEDEILKSGVGGSSGPREVEMRESRKNAWLNTNNLRNSLRIWKEQLRKMAEQVAELSRIHQGEMIEGVFWQDKCENQLRNNAAMKSSMERTGAMIHDQLQLLIEDHEDKIQDCTVGIEGMTIATQWAQGDTNVDIATATSQDSKQMRSIALLTMVFLPGTFFASLFSMTFFNWSPEDGKTSIVSSYIWIYFLITGIFTAFTLFLWWYFLSSRKKRYTID</sequence>
<feature type="coiled-coil region" evidence="1">
    <location>
        <begin position="346"/>
        <end position="373"/>
    </location>
</feature>
<organism evidence="3 4">
    <name type="scientific">Colletotrichum cuscutae</name>
    <dbReference type="NCBI Taxonomy" id="1209917"/>
    <lineage>
        <taxon>Eukaryota</taxon>
        <taxon>Fungi</taxon>
        <taxon>Dikarya</taxon>
        <taxon>Ascomycota</taxon>
        <taxon>Pezizomycotina</taxon>
        <taxon>Sordariomycetes</taxon>
        <taxon>Hypocreomycetidae</taxon>
        <taxon>Glomerellales</taxon>
        <taxon>Glomerellaceae</taxon>
        <taxon>Colletotrichum</taxon>
        <taxon>Colletotrichum acutatum species complex</taxon>
    </lineage>
</organism>
<dbReference type="AlphaFoldDB" id="A0AAJ0DLG8"/>
<comment type="caution">
    <text evidence="3">The sequence shown here is derived from an EMBL/GenBank/DDBJ whole genome shotgun (WGS) entry which is preliminary data.</text>
</comment>
<accession>A0AAJ0DLG8</accession>